<accession>A0A6J4VHF0</accession>
<dbReference type="AlphaFoldDB" id="A0A6J4VHF0"/>
<feature type="transmembrane region" description="Helical" evidence="2">
    <location>
        <begin position="96"/>
        <end position="114"/>
    </location>
</feature>
<dbReference type="EMBL" id="CADCWK010000345">
    <property type="protein sequence ID" value="CAA9573718.1"/>
    <property type="molecule type" value="Genomic_DNA"/>
</dbReference>
<evidence type="ECO:0000256" key="2">
    <source>
        <dbReference type="SAM" id="Phobius"/>
    </source>
</evidence>
<keyword evidence="2" id="KW-1133">Transmembrane helix</keyword>
<gene>
    <name evidence="3" type="ORF">AVDCRST_MAG33-2812</name>
</gene>
<evidence type="ECO:0000256" key="1">
    <source>
        <dbReference type="SAM" id="MobiDB-lite"/>
    </source>
</evidence>
<evidence type="ECO:0000313" key="3">
    <source>
        <dbReference type="EMBL" id="CAA9573718.1"/>
    </source>
</evidence>
<proteinExistence type="predicted"/>
<protein>
    <submittedName>
        <fullName evidence="3">Uncharacterized protein</fullName>
    </submittedName>
</protein>
<keyword evidence="2" id="KW-0472">Membrane</keyword>
<feature type="compositionally biased region" description="Polar residues" evidence="1">
    <location>
        <begin position="1"/>
        <end position="14"/>
    </location>
</feature>
<name>A0A6J4VHF0_9BACT</name>
<feature type="region of interest" description="Disordered" evidence="1">
    <location>
        <begin position="1"/>
        <end position="78"/>
    </location>
</feature>
<reference evidence="3" key="1">
    <citation type="submission" date="2020-02" db="EMBL/GenBank/DDBJ databases">
        <authorList>
            <person name="Meier V. D."/>
        </authorList>
    </citation>
    <scope>NUCLEOTIDE SEQUENCE</scope>
    <source>
        <strain evidence="3">AVDCRST_MAG33</strain>
    </source>
</reference>
<keyword evidence="2" id="KW-0812">Transmembrane</keyword>
<sequence>MAQRTPTRPTNARSARQGRRLNRAEQQAMEIRRASTERALTAPRQDDQPVVTNPRMAGTVSPSRTRRRRESGPTARAVTLTREQEYGFIRTDLRRLLLLSGALVVAMVAALLLIETLV</sequence>
<organism evidence="3">
    <name type="scientific">uncultured Thermomicrobiales bacterium</name>
    <dbReference type="NCBI Taxonomy" id="1645740"/>
    <lineage>
        <taxon>Bacteria</taxon>
        <taxon>Pseudomonadati</taxon>
        <taxon>Thermomicrobiota</taxon>
        <taxon>Thermomicrobia</taxon>
        <taxon>Thermomicrobiales</taxon>
        <taxon>environmental samples</taxon>
    </lineage>
</organism>